<reference evidence="1" key="1">
    <citation type="submission" date="2024-04" db="EMBL/GenBank/DDBJ databases">
        <authorList>
            <consortium name="Molecular Ecology Group"/>
        </authorList>
    </citation>
    <scope>NUCLEOTIDE SEQUENCE</scope>
</reference>
<dbReference type="Proteomes" id="UP001497644">
    <property type="component" value="Chromosome 2"/>
</dbReference>
<organism evidence="1 2">
    <name type="scientific">Lasius platythorax</name>
    <dbReference type="NCBI Taxonomy" id="488582"/>
    <lineage>
        <taxon>Eukaryota</taxon>
        <taxon>Metazoa</taxon>
        <taxon>Ecdysozoa</taxon>
        <taxon>Arthropoda</taxon>
        <taxon>Hexapoda</taxon>
        <taxon>Insecta</taxon>
        <taxon>Pterygota</taxon>
        <taxon>Neoptera</taxon>
        <taxon>Endopterygota</taxon>
        <taxon>Hymenoptera</taxon>
        <taxon>Apocrita</taxon>
        <taxon>Aculeata</taxon>
        <taxon>Formicoidea</taxon>
        <taxon>Formicidae</taxon>
        <taxon>Formicinae</taxon>
        <taxon>Lasius</taxon>
        <taxon>Lasius</taxon>
    </lineage>
</organism>
<accession>A0AAV2NI90</accession>
<dbReference type="AlphaFoldDB" id="A0AAV2NI90"/>
<sequence length="93" mass="9799">MPPQQFVGELMVSDYKFGRRDGASRGASPVLCPVQKIETPCGPELSSMGLHSVSRLAAMARGPTTTAVDNAGRSAPLGMRALLGKIRDTSVEI</sequence>
<keyword evidence="2" id="KW-1185">Reference proteome</keyword>
<name>A0AAV2NI90_9HYME</name>
<evidence type="ECO:0000313" key="1">
    <source>
        <dbReference type="EMBL" id="CAL1679873.1"/>
    </source>
</evidence>
<proteinExistence type="predicted"/>
<protein>
    <submittedName>
        <fullName evidence="1">Uncharacterized protein</fullName>
    </submittedName>
</protein>
<gene>
    <name evidence="1" type="ORF">LPLAT_LOCUS5986</name>
</gene>
<dbReference type="EMBL" id="OZ034825">
    <property type="protein sequence ID" value="CAL1679873.1"/>
    <property type="molecule type" value="Genomic_DNA"/>
</dbReference>
<evidence type="ECO:0000313" key="2">
    <source>
        <dbReference type="Proteomes" id="UP001497644"/>
    </source>
</evidence>